<sequence length="109" mass="12368">MNNNTILSGEVSFSTTYVSKIYVNLDKDYIGSLLRKEKKVKNLLEDESVPKDYGTKELSKEKVSVDVLLESLEDLEEVHVIDGAKSRKRGNLIVDEDEISDEDTNKCKK</sequence>
<protein>
    <submittedName>
        <fullName evidence="1">Uncharacterized protein</fullName>
    </submittedName>
</protein>
<gene>
    <name evidence="1" type="ORF">HAX54_021096</name>
</gene>
<evidence type="ECO:0000313" key="1">
    <source>
        <dbReference type="EMBL" id="MCD9637684.1"/>
    </source>
</evidence>
<organism evidence="1 2">
    <name type="scientific">Datura stramonium</name>
    <name type="common">Jimsonweed</name>
    <name type="synonym">Common thornapple</name>
    <dbReference type="NCBI Taxonomy" id="4076"/>
    <lineage>
        <taxon>Eukaryota</taxon>
        <taxon>Viridiplantae</taxon>
        <taxon>Streptophyta</taxon>
        <taxon>Embryophyta</taxon>
        <taxon>Tracheophyta</taxon>
        <taxon>Spermatophyta</taxon>
        <taxon>Magnoliopsida</taxon>
        <taxon>eudicotyledons</taxon>
        <taxon>Gunneridae</taxon>
        <taxon>Pentapetalae</taxon>
        <taxon>asterids</taxon>
        <taxon>lamiids</taxon>
        <taxon>Solanales</taxon>
        <taxon>Solanaceae</taxon>
        <taxon>Solanoideae</taxon>
        <taxon>Datureae</taxon>
        <taxon>Datura</taxon>
    </lineage>
</organism>
<accession>A0ABS8UTB9</accession>
<name>A0ABS8UTB9_DATST</name>
<dbReference type="EMBL" id="JACEIK010002539">
    <property type="protein sequence ID" value="MCD9637684.1"/>
    <property type="molecule type" value="Genomic_DNA"/>
</dbReference>
<keyword evidence="2" id="KW-1185">Reference proteome</keyword>
<comment type="caution">
    <text evidence="1">The sequence shown here is derived from an EMBL/GenBank/DDBJ whole genome shotgun (WGS) entry which is preliminary data.</text>
</comment>
<reference evidence="1 2" key="1">
    <citation type="journal article" date="2021" name="BMC Genomics">
        <title>Datura genome reveals duplications of psychoactive alkaloid biosynthetic genes and high mutation rate following tissue culture.</title>
        <authorList>
            <person name="Rajewski A."/>
            <person name="Carter-House D."/>
            <person name="Stajich J."/>
            <person name="Litt A."/>
        </authorList>
    </citation>
    <scope>NUCLEOTIDE SEQUENCE [LARGE SCALE GENOMIC DNA]</scope>
    <source>
        <strain evidence="1">AR-01</strain>
    </source>
</reference>
<evidence type="ECO:0000313" key="2">
    <source>
        <dbReference type="Proteomes" id="UP000823775"/>
    </source>
</evidence>
<dbReference type="Proteomes" id="UP000823775">
    <property type="component" value="Unassembled WGS sequence"/>
</dbReference>
<proteinExistence type="predicted"/>